<feature type="signal peptide" evidence="1">
    <location>
        <begin position="1"/>
        <end position="23"/>
    </location>
</feature>
<feature type="chain" id="PRO_5043130255" evidence="1">
    <location>
        <begin position="24"/>
        <end position="118"/>
    </location>
</feature>
<sequence>MAFNLKFAMIALLIHHSITASACAPTAIVEQNEGEGGKSDDSAEVNKSELRKMCSARFPEGMPNYGRDHHRSLHLHLHHYHHPRYVMWSGFRIRSYGRVIKLIKDRIASETACQLVDT</sequence>
<reference evidence="4" key="1">
    <citation type="submission" date="2017-02" db="UniProtKB">
        <authorList>
            <consortium name="WormBaseParasite"/>
        </authorList>
    </citation>
    <scope>IDENTIFICATION</scope>
</reference>
<gene>
    <name evidence="2" type="ORF">ACOC_LOCUS7814</name>
</gene>
<dbReference type="AlphaFoldDB" id="A0A0R3PQW8"/>
<keyword evidence="1" id="KW-0732">Signal</keyword>
<organism evidence="4">
    <name type="scientific">Angiostrongylus costaricensis</name>
    <name type="common">Nematode worm</name>
    <dbReference type="NCBI Taxonomy" id="334426"/>
    <lineage>
        <taxon>Eukaryota</taxon>
        <taxon>Metazoa</taxon>
        <taxon>Ecdysozoa</taxon>
        <taxon>Nematoda</taxon>
        <taxon>Chromadorea</taxon>
        <taxon>Rhabditida</taxon>
        <taxon>Rhabditina</taxon>
        <taxon>Rhabditomorpha</taxon>
        <taxon>Strongyloidea</taxon>
        <taxon>Metastrongylidae</taxon>
        <taxon>Angiostrongylus</taxon>
    </lineage>
</organism>
<evidence type="ECO:0000256" key="1">
    <source>
        <dbReference type="SAM" id="SignalP"/>
    </source>
</evidence>
<dbReference type="Proteomes" id="UP000267027">
    <property type="component" value="Unassembled WGS sequence"/>
</dbReference>
<evidence type="ECO:0000313" key="2">
    <source>
        <dbReference type="EMBL" id="VDM59399.1"/>
    </source>
</evidence>
<proteinExistence type="predicted"/>
<accession>A0A0R3PQW8</accession>
<evidence type="ECO:0000313" key="3">
    <source>
        <dbReference type="Proteomes" id="UP000267027"/>
    </source>
</evidence>
<name>A0A0R3PQW8_ANGCS</name>
<dbReference type="PROSITE" id="PS51257">
    <property type="entry name" value="PROKAR_LIPOPROTEIN"/>
    <property type="match status" value="1"/>
</dbReference>
<reference evidence="2 3" key="2">
    <citation type="submission" date="2018-11" db="EMBL/GenBank/DDBJ databases">
        <authorList>
            <consortium name="Pathogen Informatics"/>
        </authorList>
    </citation>
    <scope>NUCLEOTIDE SEQUENCE [LARGE SCALE GENOMIC DNA]</scope>
    <source>
        <strain evidence="2 3">Costa Rica</strain>
    </source>
</reference>
<evidence type="ECO:0000313" key="4">
    <source>
        <dbReference type="WBParaSite" id="ACOC_0000781301-mRNA-1"/>
    </source>
</evidence>
<dbReference type="WBParaSite" id="ACOC_0000781301-mRNA-1">
    <property type="protein sequence ID" value="ACOC_0000781301-mRNA-1"/>
    <property type="gene ID" value="ACOC_0000781301"/>
</dbReference>
<dbReference type="EMBL" id="UYYA01004080">
    <property type="protein sequence ID" value="VDM59399.1"/>
    <property type="molecule type" value="Genomic_DNA"/>
</dbReference>
<protein>
    <submittedName>
        <fullName evidence="4">Secreted protein</fullName>
    </submittedName>
</protein>
<keyword evidence="3" id="KW-1185">Reference proteome</keyword>